<proteinExistence type="predicted"/>
<dbReference type="AlphaFoldDB" id="A0ABD4AAG1"/>
<protein>
    <recommendedName>
        <fullName evidence="4">Chemotaxis methyl-accepting receptor HlyB-like 4HB MCP domain-containing protein</fullName>
    </recommendedName>
</protein>
<gene>
    <name evidence="2" type="ORF">B4167_2100</name>
</gene>
<keyword evidence="1" id="KW-1133">Transmembrane helix</keyword>
<name>A0ABD4AAG1_9BACI</name>
<accession>A0ABD4AAG1</accession>
<sequence length="206" mass="23361">MKISRMLKIMIIVILLLLILNGISISSLISSMNERTDAIEEELELKELSSKIYESINFRSEQLSNYALLEKSQYLHAYNSSSNMEEPLIKKVMDRLKKLDAPEKLIRIMNELKVGNENLLTIESEVLKGMESGDVGRAQALITGEGYKVKKSALKGYMDVFEKELGDWVSLRSKDAQSTFENSLHIAISSVAFVSIFIITFLNFRT</sequence>
<comment type="caution">
    <text evidence="2">The sequence shown here is derived from an EMBL/GenBank/DDBJ whole genome shotgun (WGS) entry which is preliminary data.</text>
</comment>
<reference evidence="2 3" key="1">
    <citation type="submission" date="2015-01" db="EMBL/GenBank/DDBJ databases">
        <title>Draft Genome Sequences of Four Bacillus thermoamylovorans Strains, Isolated From Food Products.</title>
        <authorList>
            <person name="Krawcyk A.O."/>
            <person name="Berendsen E.M."/>
            <person name="Eijlander R.T."/>
            <person name="de Jong A."/>
            <person name="Wells-Bennik M."/>
            <person name="Kuipers O.P."/>
        </authorList>
    </citation>
    <scope>NUCLEOTIDE SEQUENCE [LARGE SCALE GENOMIC DNA]</scope>
    <source>
        <strain evidence="2 3">B4167</strain>
    </source>
</reference>
<dbReference type="EMBL" id="JXLU01000042">
    <property type="protein sequence ID" value="KIO73434.1"/>
    <property type="molecule type" value="Genomic_DNA"/>
</dbReference>
<evidence type="ECO:0000313" key="3">
    <source>
        <dbReference type="Proteomes" id="UP000032076"/>
    </source>
</evidence>
<feature type="transmembrane region" description="Helical" evidence="1">
    <location>
        <begin position="184"/>
        <end position="204"/>
    </location>
</feature>
<evidence type="ECO:0000313" key="2">
    <source>
        <dbReference type="EMBL" id="KIO73434.1"/>
    </source>
</evidence>
<evidence type="ECO:0000256" key="1">
    <source>
        <dbReference type="SAM" id="Phobius"/>
    </source>
</evidence>
<keyword evidence="1" id="KW-0812">Transmembrane</keyword>
<dbReference type="RefSeq" id="WP_041902314.1">
    <property type="nucleotide sequence ID" value="NZ_JXLT01000053.1"/>
</dbReference>
<keyword evidence="1" id="KW-0472">Membrane</keyword>
<dbReference type="Proteomes" id="UP000032076">
    <property type="component" value="Unassembled WGS sequence"/>
</dbReference>
<organism evidence="2 3">
    <name type="scientific">Caldibacillus thermoamylovorans</name>
    <dbReference type="NCBI Taxonomy" id="35841"/>
    <lineage>
        <taxon>Bacteria</taxon>
        <taxon>Bacillati</taxon>
        <taxon>Bacillota</taxon>
        <taxon>Bacilli</taxon>
        <taxon>Bacillales</taxon>
        <taxon>Bacillaceae</taxon>
        <taxon>Caldibacillus</taxon>
    </lineage>
</organism>
<evidence type="ECO:0008006" key="4">
    <source>
        <dbReference type="Google" id="ProtNLM"/>
    </source>
</evidence>